<evidence type="ECO:0000256" key="13">
    <source>
        <dbReference type="SAM" id="MobiDB-lite"/>
    </source>
</evidence>
<dbReference type="InterPro" id="IPR013785">
    <property type="entry name" value="Aldolase_TIM"/>
</dbReference>
<keyword evidence="6" id="KW-0819">tRNA processing</keyword>
<proteinExistence type="inferred from homology"/>
<keyword evidence="4" id="KW-0285">Flavoprotein</keyword>
<evidence type="ECO:0000256" key="6">
    <source>
        <dbReference type="ARBA" id="ARBA00022694"/>
    </source>
</evidence>
<comment type="catalytic activity">
    <reaction evidence="9">
        <text>5,6-dihydrouridine(47) in tRNA + NAD(+) = uridine(47) in tRNA + NADH + H(+)</text>
        <dbReference type="Rhea" id="RHEA:53364"/>
        <dbReference type="Rhea" id="RHEA-COMP:13539"/>
        <dbReference type="Rhea" id="RHEA-COMP:13540"/>
        <dbReference type="ChEBI" id="CHEBI:15378"/>
        <dbReference type="ChEBI" id="CHEBI:57540"/>
        <dbReference type="ChEBI" id="CHEBI:57945"/>
        <dbReference type="ChEBI" id="CHEBI:65315"/>
        <dbReference type="ChEBI" id="CHEBI:74443"/>
        <dbReference type="EC" id="1.3.1.89"/>
    </reaction>
    <physiologicalReaction direction="right-to-left" evidence="9">
        <dbReference type="Rhea" id="RHEA:53366"/>
    </physiologicalReaction>
</comment>
<sequence>MSVAAATTDAAPMKKRPSGAGAYGRVRLTEHLQLRRRLGGSASPSLSLPPPLLLAPMERLGDAHFRGAIQHAITHIRGPDEMCTEFMRVPEKSSNFESAALALARSYDALELAKRDDDDRATDAATGTPLAFQIMGGDAEKLAHVARLLASPKKLAAAARIDEAEASPPPPRIDLNCGCPANLVTGKGAGSSLLRTPDVLHDIVRAMVNAATESANEDYVSDEAWAACAASFAPRVSTSEGIFDDAAIAEAVRSLPPPPRVPVSVKMRSGFDDTSLFVDNLLAAQEAGASFVTIHPRTKREGYKPEADWSLIAKARDVLHIPVVGNGDVTSLEDARRLLAETGADGIMIGRGAAIDPFVFQRVRSGLCGSDDIQTDAEEAEMLVQMLRWHVDSIARAQKNPDARKAQIARIDRMKLLGKFLLHDNANFRDNLLRQPSSEQPSADAFEQALVALLRSEWRSHRRTRQRRARVNTFSGDRGRGKA</sequence>
<evidence type="ECO:0000256" key="12">
    <source>
        <dbReference type="ARBA" id="ARBA00049513"/>
    </source>
</evidence>
<dbReference type="GO" id="GO:0050660">
    <property type="term" value="F:flavin adenine dinucleotide binding"/>
    <property type="evidence" value="ECO:0007669"/>
    <property type="project" value="InterPro"/>
</dbReference>
<dbReference type="GO" id="GO:0003723">
    <property type="term" value="F:RNA binding"/>
    <property type="evidence" value="ECO:0007669"/>
    <property type="project" value="TreeGrafter"/>
</dbReference>
<dbReference type="InterPro" id="IPR018517">
    <property type="entry name" value="tRNA_hU_synthase_CS"/>
</dbReference>
<comment type="similarity">
    <text evidence="2">Belongs to the Dus family. Dus3 subfamily.</text>
</comment>
<comment type="caution">
    <text evidence="15">The sequence shown here is derived from an EMBL/GenBank/DDBJ whole genome shotgun (WGS) entry which is preliminary data.</text>
</comment>
<evidence type="ECO:0000256" key="2">
    <source>
        <dbReference type="ARBA" id="ARBA00005451"/>
    </source>
</evidence>
<comment type="cofactor">
    <cofactor evidence="1">
        <name>FMN</name>
        <dbReference type="ChEBI" id="CHEBI:58210"/>
    </cofactor>
</comment>
<dbReference type="Proteomes" id="UP000660262">
    <property type="component" value="Unassembled WGS sequence"/>
</dbReference>
<dbReference type="InterPro" id="IPR035587">
    <property type="entry name" value="DUS-like_FMN-bd"/>
</dbReference>
<organism evidence="15 16">
    <name type="scientific">Pycnococcus provasolii</name>
    <dbReference type="NCBI Taxonomy" id="41880"/>
    <lineage>
        <taxon>Eukaryota</taxon>
        <taxon>Viridiplantae</taxon>
        <taxon>Chlorophyta</taxon>
        <taxon>Pseudoscourfieldiophyceae</taxon>
        <taxon>Pseudoscourfieldiales</taxon>
        <taxon>Pycnococcaceae</taxon>
        <taxon>Pycnococcus</taxon>
    </lineage>
</organism>
<feature type="domain" description="DUS-like FMN-binding" evidence="14">
    <location>
        <begin position="253"/>
        <end position="400"/>
    </location>
</feature>
<dbReference type="EMBL" id="BNJQ01000002">
    <property type="protein sequence ID" value="GHP02012.1"/>
    <property type="molecule type" value="Genomic_DNA"/>
</dbReference>
<evidence type="ECO:0000256" key="3">
    <source>
        <dbReference type="ARBA" id="ARBA00012376"/>
    </source>
</evidence>
<evidence type="ECO:0000256" key="4">
    <source>
        <dbReference type="ARBA" id="ARBA00022630"/>
    </source>
</evidence>
<feature type="region of interest" description="Disordered" evidence="13">
    <location>
        <begin position="1"/>
        <end position="24"/>
    </location>
</feature>
<dbReference type="PANTHER" id="PTHR45846:SF1">
    <property type="entry name" value="TRNA-DIHYDROURIDINE(47) SYNTHASE [NAD(P)(+)]-LIKE"/>
    <property type="match status" value="1"/>
</dbReference>
<dbReference type="OrthoDB" id="272303at2759"/>
<evidence type="ECO:0000256" key="9">
    <source>
        <dbReference type="ARBA" id="ARBA00048266"/>
    </source>
</evidence>
<dbReference type="GO" id="GO:0102265">
    <property type="term" value="F:tRNA-dihydrouridine47 synthase activity"/>
    <property type="evidence" value="ECO:0007669"/>
    <property type="project" value="UniProtKB-EC"/>
</dbReference>
<evidence type="ECO:0000256" key="5">
    <source>
        <dbReference type="ARBA" id="ARBA00022643"/>
    </source>
</evidence>
<comment type="catalytic activity">
    <reaction evidence="10">
        <text>a 5,6-dihydrouridine in mRNA + NAD(+) = a uridine in mRNA + NADH + H(+)</text>
        <dbReference type="Rhea" id="RHEA:69851"/>
        <dbReference type="Rhea" id="RHEA-COMP:14658"/>
        <dbReference type="Rhea" id="RHEA-COMP:17789"/>
        <dbReference type="ChEBI" id="CHEBI:15378"/>
        <dbReference type="ChEBI" id="CHEBI:57540"/>
        <dbReference type="ChEBI" id="CHEBI:57945"/>
        <dbReference type="ChEBI" id="CHEBI:65315"/>
        <dbReference type="ChEBI" id="CHEBI:74443"/>
    </reaction>
    <physiologicalReaction direction="right-to-left" evidence="10">
        <dbReference type="Rhea" id="RHEA:69853"/>
    </physiologicalReaction>
</comment>
<evidence type="ECO:0000313" key="16">
    <source>
        <dbReference type="Proteomes" id="UP000660262"/>
    </source>
</evidence>
<evidence type="ECO:0000259" key="14">
    <source>
        <dbReference type="Pfam" id="PF01207"/>
    </source>
</evidence>
<keyword evidence="16" id="KW-1185">Reference proteome</keyword>
<dbReference type="EC" id="1.3.1.89" evidence="3"/>
<evidence type="ECO:0000256" key="1">
    <source>
        <dbReference type="ARBA" id="ARBA00001917"/>
    </source>
</evidence>
<comment type="catalytic activity">
    <reaction evidence="12">
        <text>5,6-dihydrouridine(47) in tRNA + NADP(+) = uridine(47) in tRNA + NADPH + H(+)</text>
        <dbReference type="Rhea" id="RHEA:53360"/>
        <dbReference type="Rhea" id="RHEA-COMP:13539"/>
        <dbReference type="Rhea" id="RHEA-COMP:13540"/>
        <dbReference type="ChEBI" id="CHEBI:15378"/>
        <dbReference type="ChEBI" id="CHEBI:57783"/>
        <dbReference type="ChEBI" id="CHEBI:58349"/>
        <dbReference type="ChEBI" id="CHEBI:65315"/>
        <dbReference type="ChEBI" id="CHEBI:74443"/>
        <dbReference type="EC" id="1.3.1.89"/>
    </reaction>
    <physiologicalReaction direction="right-to-left" evidence="12">
        <dbReference type="Rhea" id="RHEA:53362"/>
    </physiologicalReaction>
</comment>
<dbReference type="AlphaFoldDB" id="A0A830H649"/>
<comment type="catalytic activity">
    <reaction evidence="11">
        <text>a 5,6-dihydrouridine in mRNA + NADP(+) = a uridine in mRNA + NADPH + H(+)</text>
        <dbReference type="Rhea" id="RHEA:69855"/>
        <dbReference type="Rhea" id="RHEA-COMP:14658"/>
        <dbReference type="Rhea" id="RHEA-COMP:17789"/>
        <dbReference type="ChEBI" id="CHEBI:15378"/>
        <dbReference type="ChEBI" id="CHEBI:57783"/>
        <dbReference type="ChEBI" id="CHEBI:58349"/>
        <dbReference type="ChEBI" id="CHEBI:65315"/>
        <dbReference type="ChEBI" id="CHEBI:74443"/>
    </reaction>
    <physiologicalReaction direction="right-to-left" evidence="11">
        <dbReference type="Rhea" id="RHEA:69857"/>
    </physiologicalReaction>
</comment>
<dbReference type="Gene3D" id="3.20.20.70">
    <property type="entry name" value="Aldolase class I"/>
    <property type="match status" value="2"/>
</dbReference>
<dbReference type="PANTHER" id="PTHR45846">
    <property type="entry name" value="TRNA-DIHYDROURIDINE(47) SYNTHASE [NAD(P)(+)]-LIKE"/>
    <property type="match status" value="1"/>
</dbReference>
<keyword evidence="5" id="KW-0288">FMN</keyword>
<keyword evidence="7" id="KW-0521">NADP</keyword>
<evidence type="ECO:0000256" key="11">
    <source>
        <dbReference type="ARBA" id="ARBA00049447"/>
    </source>
</evidence>
<feature type="region of interest" description="Disordered" evidence="13">
    <location>
        <begin position="464"/>
        <end position="483"/>
    </location>
</feature>
<evidence type="ECO:0000256" key="10">
    <source>
        <dbReference type="ARBA" id="ARBA00048342"/>
    </source>
</evidence>
<dbReference type="Pfam" id="PF01207">
    <property type="entry name" value="Dus"/>
    <property type="match status" value="2"/>
</dbReference>
<protein>
    <recommendedName>
        <fullName evidence="3">tRNA-dihydrouridine(47) synthase [NAD(P)(+)]</fullName>
        <ecNumber evidence="3">1.3.1.89</ecNumber>
    </recommendedName>
</protein>
<dbReference type="CDD" id="cd02801">
    <property type="entry name" value="DUS_like_FMN"/>
    <property type="match status" value="1"/>
</dbReference>
<reference evidence="15" key="1">
    <citation type="submission" date="2020-10" db="EMBL/GenBank/DDBJ databases">
        <title>Unveiling of a novel bifunctional photoreceptor, Dualchrome1, isolated from a cosmopolitan green alga.</title>
        <authorList>
            <person name="Suzuki S."/>
            <person name="Kawachi M."/>
        </authorList>
    </citation>
    <scope>NUCLEOTIDE SEQUENCE</scope>
    <source>
        <strain evidence="15">NIES 2893</strain>
    </source>
</reference>
<evidence type="ECO:0000256" key="8">
    <source>
        <dbReference type="ARBA" id="ARBA00023002"/>
    </source>
</evidence>
<keyword evidence="8" id="KW-0560">Oxidoreductase</keyword>
<evidence type="ECO:0000313" key="15">
    <source>
        <dbReference type="EMBL" id="GHP02012.1"/>
    </source>
</evidence>
<dbReference type="PROSITE" id="PS01136">
    <property type="entry name" value="UPF0034"/>
    <property type="match status" value="1"/>
</dbReference>
<gene>
    <name evidence="15" type="ORF">PPROV_000076800</name>
</gene>
<name>A0A830H649_9CHLO</name>
<feature type="domain" description="DUS-like FMN-binding" evidence="14">
    <location>
        <begin position="54"/>
        <end position="210"/>
    </location>
</feature>
<accession>A0A830H649</accession>
<evidence type="ECO:0000256" key="7">
    <source>
        <dbReference type="ARBA" id="ARBA00022857"/>
    </source>
</evidence>
<dbReference type="SUPFAM" id="SSF51395">
    <property type="entry name" value="FMN-linked oxidoreductases"/>
    <property type="match status" value="1"/>
</dbReference>